<name>A0A1V9YM54_ACHHY</name>
<evidence type="ECO:0000256" key="1">
    <source>
        <dbReference type="SAM" id="MobiDB-lite"/>
    </source>
</evidence>
<dbReference type="AlphaFoldDB" id="A0A1V9YM54"/>
<dbReference type="Proteomes" id="UP000243579">
    <property type="component" value="Unassembled WGS sequence"/>
</dbReference>
<evidence type="ECO:0000313" key="3">
    <source>
        <dbReference type="Proteomes" id="UP000243579"/>
    </source>
</evidence>
<organism evidence="2 3">
    <name type="scientific">Achlya hypogyna</name>
    <name type="common">Oomycete</name>
    <name type="synonym">Protoachlya hypogyna</name>
    <dbReference type="NCBI Taxonomy" id="1202772"/>
    <lineage>
        <taxon>Eukaryota</taxon>
        <taxon>Sar</taxon>
        <taxon>Stramenopiles</taxon>
        <taxon>Oomycota</taxon>
        <taxon>Saprolegniomycetes</taxon>
        <taxon>Saprolegniales</taxon>
        <taxon>Achlyaceae</taxon>
        <taxon>Achlya</taxon>
    </lineage>
</organism>
<comment type="caution">
    <text evidence="2">The sequence shown here is derived from an EMBL/GenBank/DDBJ whole genome shotgun (WGS) entry which is preliminary data.</text>
</comment>
<sequence>MVGYVCWLTKEHLETTLAATLDRARLAVARERGYAIHADEADLTTVVEEFHDAFSSAMAALVEASGEAMHLRGDSMLRLCDVLSASRTRGAKLYGFDQEEDASSAARLDSTEDVDMDTAETTSENETDILYERATSGSSESSSSDDDSCSWKGSSGEDGASFGEGDESDLETTSDDAKPTVSSMYWLPRRLILRLYRDTCAEIHMTAYPITRKALSALHNLLEGDLERLLATHLYKLAERAQLAYVARVEQELAEVKEELRMTTPKLLRRSKRRLSGDVVGGMAAEAQKRKSPRRSKENVTPSRHKDNTTPLRTKMGLLHVGRKVMISP</sequence>
<feature type="region of interest" description="Disordered" evidence="1">
    <location>
        <begin position="279"/>
        <end position="314"/>
    </location>
</feature>
<proteinExistence type="predicted"/>
<feature type="region of interest" description="Disordered" evidence="1">
    <location>
        <begin position="102"/>
        <end position="177"/>
    </location>
</feature>
<gene>
    <name evidence="2" type="ORF">ACHHYP_09951</name>
</gene>
<feature type="compositionally biased region" description="Acidic residues" evidence="1">
    <location>
        <begin position="111"/>
        <end position="129"/>
    </location>
</feature>
<feature type="compositionally biased region" description="Acidic residues" evidence="1">
    <location>
        <begin position="164"/>
        <end position="174"/>
    </location>
</feature>
<dbReference type="EMBL" id="JNBR01001483">
    <property type="protein sequence ID" value="OQR86799.1"/>
    <property type="molecule type" value="Genomic_DNA"/>
</dbReference>
<protein>
    <submittedName>
        <fullName evidence="2">Uncharacterized protein</fullName>
    </submittedName>
</protein>
<evidence type="ECO:0000313" key="2">
    <source>
        <dbReference type="EMBL" id="OQR86799.1"/>
    </source>
</evidence>
<keyword evidence="3" id="KW-1185">Reference proteome</keyword>
<dbReference type="OrthoDB" id="65375at2759"/>
<reference evidence="2 3" key="1">
    <citation type="journal article" date="2014" name="Genome Biol. Evol.">
        <title>The secreted proteins of Achlya hypogyna and Thraustotheca clavata identify the ancestral oomycete secretome and reveal gene acquisitions by horizontal gene transfer.</title>
        <authorList>
            <person name="Misner I."/>
            <person name="Blouin N."/>
            <person name="Leonard G."/>
            <person name="Richards T.A."/>
            <person name="Lane C.E."/>
        </authorList>
    </citation>
    <scope>NUCLEOTIDE SEQUENCE [LARGE SCALE GENOMIC DNA]</scope>
    <source>
        <strain evidence="2 3">ATCC 48635</strain>
    </source>
</reference>
<accession>A0A1V9YM54</accession>